<dbReference type="Proteomes" id="UP000183063">
    <property type="component" value="Unassembled WGS sequence"/>
</dbReference>
<protein>
    <recommendedName>
        <fullName evidence="5">Hydantoin racemase</fullName>
    </recommendedName>
</protein>
<reference evidence="1" key="2">
    <citation type="submission" date="2016-10" db="EMBL/GenBank/DDBJ databases">
        <authorList>
            <person name="de Groot N.N."/>
        </authorList>
    </citation>
    <scope>NUCLEOTIDE SEQUENCE [LARGE SCALE GENOMIC DNA]</scope>
    <source>
        <strain evidence="1">CCBAU85039</strain>
    </source>
</reference>
<dbReference type="EMBL" id="FNXB01000154">
    <property type="protein sequence ID" value="SEI22804.1"/>
    <property type="molecule type" value="Genomic_DNA"/>
</dbReference>
<reference evidence="3" key="1">
    <citation type="submission" date="2016-10" db="EMBL/GenBank/DDBJ databases">
        <authorList>
            <person name="Wibberg D."/>
        </authorList>
    </citation>
    <scope>NUCLEOTIDE SEQUENCE [LARGE SCALE GENOMIC DNA]</scope>
</reference>
<sequence length="240" mass="25998">MVLLRRPVLGILELDEGLTPDSPCHVPREGSLLNPATFDRPIITEMVEGAFADIVIRGDPTLEDSCTAAARRLVERSADVISADCGFFIRHQAAISAAVNVPVAVSSLLLVPMLLRQLSPARKLAVLTADSKHCSKDLFGLDHPADRARVVIGGIEGGEYIRNTLARPFVRTSVDQIEREVTACIAQLRAMDPEIGMLLFECTGFPVVTNALRRTTGLPIFDITDLCRLTLTTISSSVLP</sequence>
<gene>
    <name evidence="1" type="ORF">RTCCBAU85039_6921</name>
    <name evidence="2" type="ORF">SAMN05216228_11232</name>
</gene>
<evidence type="ECO:0000313" key="1">
    <source>
        <dbReference type="EMBL" id="SEI22804.1"/>
    </source>
</evidence>
<evidence type="ECO:0000313" key="3">
    <source>
        <dbReference type="Proteomes" id="UP000183063"/>
    </source>
</evidence>
<dbReference type="EMBL" id="FOCV01000123">
    <property type="protein sequence ID" value="SEP36712.1"/>
    <property type="molecule type" value="Genomic_DNA"/>
</dbReference>
<dbReference type="RefSeq" id="WP_072382415.1">
    <property type="nucleotide sequence ID" value="NZ_FNXB01000154.1"/>
</dbReference>
<keyword evidence="4" id="KW-1185">Reference proteome</keyword>
<name>A0A1H8XA48_9HYPH</name>
<dbReference type="STRING" id="501024.RTCCBAU85039_6921"/>
<evidence type="ECO:0008006" key="5">
    <source>
        <dbReference type="Google" id="ProtNLM"/>
    </source>
</evidence>
<proteinExistence type="predicted"/>
<accession>A0A1H8XA48</accession>
<dbReference type="Proteomes" id="UP000198939">
    <property type="component" value="Unassembled WGS sequence"/>
</dbReference>
<evidence type="ECO:0000313" key="4">
    <source>
        <dbReference type="Proteomes" id="UP000198939"/>
    </source>
</evidence>
<evidence type="ECO:0000313" key="2">
    <source>
        <dbReference type="EMBL" id="SEP36712.1"/>
    </source>
</evidence>
<reference evidence="2 4" key="3">
    <citation type="submission" date="2016-10" db="EMBL/GenBank/DDBJ databases">
        <authorList>
            <person name="Varghese N."/>
            <person name="Submissions S."/>
        </authorList>
    </citation>
    <scope>NUCLEOTIDE SEQUENCE [LARGE SCALE GENOMIC DNA]</scope>
    <source>
        <strain evidence="2 4">CGMCC 1.7071</strain>
    </source>
</reference>
<organism evidence="1 3">
    <name type="scientific">Rhizobium tibeticum</name>
    <dbReference type="NCBI Taxonomy" id="501024"/>
    <lineage>
        <taxon>Bacteria</taxon>
        <taxon>Pseudomonadati</taxon>
        <taxon>Pseudomonadota</taxon>
        <taxon>Alphaproteobacteria</taxon>
        <taxon>Hyphomicrobiales</taxon>
        <taxon>Rhizobiaceae</taxon>
        <taxon>Rhizobium/Agrobacterium group</taxon>
        <taxon>Rhizobium</taxon>
    </lineage>
</organism>
<dbReference type="AlphaFoldDB" id="A0A1H8XA48"/>